<protein>
    <submittedName>
        <fullName evidence="2">DUF4368 domain-containing protein</fullName>
    </submittedName>
</protein>
<dbReference type="PANTHER" id="PTHR30461">
    <property type="entry name" value="DNA-INVERTASE FROM LAMBDOID PROPHAGE"/>
    <property type="match status" value="1"/>
</dbReference>
<evidence type="ECO:0000259" key="1">
    <source>
        <dbReference type="PROSITE" id="PS51737"/>
    </source>
</evidence>
<dbReference type="GO" id="GO:0016020">
    <property type="term" value="C:membrane"/>
    <property type="evidence" value="ECO:0007669"/>
    <property type="project" value="InterPro"/>
</dbReference>
<gene>
    <name evidence="2" type="ORF">DWX53_01740</name>
</gene>
<dbReference type="CDD" id="cd03770">
    <property type="entry name" value="SR_TndX_transposase"/>
    <property type="match status" value="1"/>
</dbReference>
<proteinExistence type="predicted"/>
<dbReference type="SUPFAM" id="SSF52540">
    <property type="entry name" value="P-loop containing nucleoside triphosphate hydrolases"/>
    <property type="match status" value="1"/>
</dbReference>
<evidence type="ECO:0000313" key="2">
    <source>
        <dbReference type="EMBL" id="RGT12348.1"/>
    </source>
</evidence>
<accession>A0A412MIA6</accession>
<dbReference type="GO" id="GO:0000150">
    <property type="term" value="F:DNA strand exchange activity"/>
    <property type="evidence" value="ECO:0007669"/>
    <property type="project" value="InterPro"/>
</dbReference>
<dbReference type="InterPro" id="IPR025827">
    <property type="entry name" value="Zn_ribbon_recom_dom"/>
</dbReference>
<dbReference type="PANTHER" id="PTHR30461:SF23">
    <property type="entry name" value="DNA RECOMBINASE-RELATED"/>
    <property type="match status" value="1"/>
</dbReference>
<dbReference type="SUPFAM" id="SSF53041">
    <property type="entry name" value="Resolvase-like"/>
    <property type="match status" value="1"/>
</dbReference>
<dbReference type="CDD" id="cd01127">
    <property type="entry name" value="TrwB_TraG_TraD_VirD4"/>
    <property type="match status" value="1"/>
</dbReference>
<dbReference type="InterPro" id="IPR027417">
    <property type="entry name" value="P-loop_NTPase"/>
</dbReference>
<feature type="domain" description="Recombinase" evidence="1">
    <location>
        <begin position="547"/>
        <end position="689"/>
    </location>
</feature>
<dbReference type="Pfam" id="PF13408">
    <property type="entry name" value="Zn_ribbon_recom"/>
    <property type="match status" value="1"/>
</dbReference>
<dbReference type="Pfam" id="PF14287">
    <property type="entry name" value="DUF4368"/>
    <property type="match status" value="1"/>
</dbReference>
<sequence>MQKWKNKAGVRLSALDKKKLVLTNLPYVLTAFYADRASCLYRSSPGEDIGNKLLYAMEHADRIFTGILLSFDLRDLLVGVTVAVILKLLVWQKQSDAKKLRKGIEYGSARWGTAEDIKPYMSEDPWMNIPLTATEALTMESRPKQPKYARNKNIVVIGGSGSGKTRFFVKPSVMQMNCSMVITDPKGTLIEECGKMLAKGPPKKDKNGNIMKDKSGKVVHEPYVIKVLNTINFSKSLHYNPFAYIRSEKDILKLVTTIIVNTKGEGEKASEDFWVKAEKLLYTALIAFIWYEGDEEEKNLNTLLDLLNESETREEDETYQNPVDMMFQELEERDPQHFAVRQYKKYKMAAGVVCSKRLLNQAVGKSLRTHNLKPKKGAQVMRKNEKITALYERLSRDDFGKDDDQQRESNSISNQKAMLEEFAARQGFTNIVHFTDDGISGTCFDRPGFLAMMKEVEAGNVEYLCIKDMSRMGRDYLKVGQIMEILRQRGVRLIAINDGVDSARGDDDFTPFRNIMNEYYARDTSRKIRSTFQSKGKSGKHLTGTVIYGYLWNEARDQWLVDPEAAEVVKRIFAMTIEGYGPYQIASKLKEEKILIPSAYLAQHGEGVNKNKTFKDVYGWGSSTICNLLEKREYLGHTINFKTRKHFKDKKSHYVPEDEWTIFENTHEAIIDQQTFDLVQKIRGNVRRYPDGWGEAAPLTGLLYCADCGGKMYVHRTNNGKRISQYTCSQYSKVPVGKLCTTQHRINEDVVLSLVSEMLKAIAEYAKHDRAEFVRVVQEAQSSQQTAEVRKQRTRLATAKQRVSELEVLLCKIYEDNILGKLSDSRYATLDAQYEKEQSELTAEISVLEKAVKSYEKHEKDADRFIALIGKYENFDKLTIAMLNEFIEKILVHERDRKGSIQTTQEVEIYFNFVGRFVPPAFGEAELTPEELEEIRKREERKDRLHQNYLKRKASGAQKRYEDKIKGRKKAEIEAKKAAIRAEDIAKGVFVPVSSLPQREPMKGVQTA</sequence>
<reference evidence="2 3" key="1">
    <citation type="submission" date="2018-08" db="EMBL/GenBank/DDBJ databases">
        <title>A genome reference for cultivated species of the human gut microbiota.</title>
        <authorList>
            <person name="Zou Y."/>
            <person name="Xue W."/>
            <person name="Luo G."/>
        </authorList>
    </citation>
    <scope>NUCLEOTIDE SEQUENCE [LARGE SCALE GENOMIC DNA]</scope>
    <source>
        <strain evidence="2 3">AF19-4AC</strain>
    </source>
</reference>
<dbReference type="Pfam" id="PF00239">
    <property type="entry name" value="Resolvase"/>
    <property type="match status" value="1"/>
</dbReference>
<dbReference type="PROSITE" id="PS51737">
    <property type="entry name" value="RECOMBINASE_DNA_BIND"/>
    <property type="match status" value="1"/>
</dbReference>
<dbReference type="GO" id="GO:0003677">
    <property type="term" value="F:DNA binding"/>
    <property type="evidence" value="ECO:0007669"/>
    <property type="project" value="InterPro"/>
</dbReference>
<dbReference type="Pfam" id="PF07508">
    <property type="entry name" value="Recombinase"/>
    <property type="match status" value="1"/>
</dbReference>
<dbReference type="InterPro" id="IPR038109">
    <property type="entry name" value="DNA_bind_recomb_sf"/>
</dbReference>
<organism evidence="2 3">
    <name type="scientific">Dorea formicigenerans</name>
    <dbReference type="NCBI Taxonomy" id="39486"/>
    <lineage>
        <taxon>Bacteria</taxon>
        <taxon>Bacillati</taxon>
        <taxon>Bacillota</taxon>
        <taxon>Clostridia</taxon>
        <taxon>Lachnospirales</taxon>
        <taxon>Lachnospiraceae</taxon>
        <taxon>Dorea</taxon>
    </lineage>
</organism>
<comment type="caution">
    <text evidence="2">The sequence shown here is derived from an EMBL/GenBank/DDBJ whole genome shotgun (WGS) entry which is preliminary data.</text>
</comment>
<dbReference type="Pfam" id="PF02534">
    <property type="entry name" value="T4SS-DNA_transf"/>
    <property type="match status" value="1"/>
</dbReference>
<dbReference type="InterPro" id="IPR011109">
    <property type="entry name" value="DNA_bind_recombinase_dom"/>
</dbReference>
<dbReference type="EMBL" id="QRWH01000001">
    <property type="protein sequence ID" value="RGT12348.1"/>
    <property type="molecule type" value="Genomic_DNA"/>
</dbReference>
<dbReference type="Gene3D" id="3.90.1750.20">
    <property type="entry name" value="Putative Large Serine Recombinase, Chain B, Domain 2"/>
    <property type="match status" value="1"/>
</dbReference>
<dbReference type="AlphaFoldDB" id="A0A412MIA6"/>
<dbReference type="InterPro" id="IPR003688">
    <property type="entry name" value="TraG/VirD4"/>
</dbReference>
<dbReference type="SMART" id="SM00857">
    <property type="entry name" value="Resolvase"/>
    <property type="match status" value="1"/>
</dbReference>
<dbReference type="InterPro" id="IPR006119">
    <property type="entry name" value="Resolv_N"/>
</dbReference>
<evidence type="ECO:0000313" key="3">
    <source>
        <dbReference type="Proteomes" id="UP000283630"/>
    </source>
</evidence>
<dbReference type="InterPro" id="IPR036162">
    <property type="entry name" value="Resolvase-like_N_sf"/>
</dbReference>
<dbReference type="Proteomes" id="UP000283630">
    <property type="component" value="Unassembled WGS sequence"/>
</dbReference>
<dbReference type="Gene3D" id="3.40.50.1390">
    <property type="entry name" value="Resolvase, N-terminal catalytic domain"/>
    <property type="match status" value="1"/>
</dbReference>
<dbReference type="InterPro" id="IPR050639">
    <property type="entry name" value="SSR_resolvase"/>
</dbReference>
<dbReference type="InterPro" id="IPR025378">
    <property type="entry name" value="DUF4368"/>
</dbReference>
<name>A0A412MIA6_9FIRM</name>